<feature type="compositionally biased region" description="Polar residues" evidence="1">
    <location>
        <begin position="40"/>
        <end position="55"/>
    </location>
</feature>
<accession>A0A835UE12</accession>
<dbReference type="GO" id="GO:0004672">
    <property type="term" value="F:protein kinase activity"/>
    <property type="evidence" value="ECO:0007669"/>
    <property type="project" value="InterPro"/>
</dbReference>
<dbReference type="AlphaFoldDB" id="A0A835UE12"/>
<dbReference type="PANTHER" id="PTHR48010">
    <property type="entry name" value="OS05G0588300 PROTEIN"/>
    <property type="match status" value="1"/>
</dbReference>
<dbReference type="InterPro" id="IPR050994">
    <property type="entry name" value="At_inactive_RLKs"/>
</dbReference>
<sequence>MRHRSRGSGRTPLDWDHRMRIAFAAGRGLATPANGIAGCPQTSRPRTSSSGQTRTPPALSDYGLAPLRTQRHAGQCSGGYRAPEVVETRRATFKSDVFSFGVLLLELLTERHQTRLDIRRGGYRPAALGAVGCEEMDHRSVRRGADEVRQHRGRRWYGCCRSPWPASLWCRTRGRTWPVVRMMEDVASNRGAASRGRRRVANLLRRSQADLRRP</sequence>
<evidence type="ECO:0000256" key="1">
    <source>
        <dbReference type="SAM" id="MobiDB-lite"/>
    </source>
</evidence>
<dbReference type="PROSITE" id="PS50011">
    <property type="entry name" value="PROTEIN_KINASE_DOM"/>
    <property type="match status" value="1"/>
</dbReference>
<keyword evidence="4" id="KW-1185">Reference proteome</keyword>
<dbReference type="SUPFAM" id="SSF56112">
    <property type="entry name" value="Protein kinase-like (PK-like)"/>
    <property type="match status" value="1"/>
</dbReference>
<dbReference type="GO" id="GO:0005524">
    <property type="term" value="F:ATP binding"/>
    <property type="evidence" value="ECO:0007669"/>
    <property type="project" value="InterPro"/>
</dbReference>
<evidence type="ECO:0000313" key="3">
    <source>
        <dbReference type="EMBL" id="KAG0458167.1"/>
    </source>
</evidence>
<protein>
    <recommendedName>
        <fullName evidence="2">Protein kinase domain-containing protein</fullName>
    </recommendedName>
</protein>
<feature type="region of interest" description="Disordered" evidence="1">
    <location>
        <begin position="32"/>
        <end position="62"/>
    </location>
</feature>
<name>A0A835UE12_VANPL</name>
<dbReference type="Pfam" id="PF00069">
    <property type="entry name" value="Pkinase"/>
    <property type="match status" value="1"/>
</dbReference>
<evidence type="ECO:0000313" key="4">
    <source>
        <dbReference type="Proteomes" id="UP000636800"/>
    </source>
</evidence>
<comment type="caution">
    <text evidence="3">The sequence shown here is derived from an EMBL/GenBank/DDBJ whole genome shotgun (WGS) entry which is preliminary data.</text>
</comment>
<reference evidence="3 4" key="1">
    <citation type="journal article" date="2020" name="Nat. Food">
        <title>A phased Vanilla planifolia genome enables genetic improvement of flavour and production.</title>
        <authorList>
            <person name="Hasing T."/>
            <person name="Tang H."/>
            <person name="Brym M."/>
            <person name="Khazi F."/>
            <person name="Huang T."/>
            <person name="Chambers A.H."/>
        </authorList>
    </citation>
    <scope>NUCLEOTIDE SEQUENCE [LARGE SCALE GENOMIC DNA]</scope>
    <source>
        <tissue evidence="3">Leaf</tissue>
    </source>
</reference>
<gene>
    <name evidence="3" type="ORF">HPP92_023324</name>
</gene>
<evidence type="ECO:0000259" key="2">
    <source>
        <dbReference type="PROSITE" id="PS50011"/>
    </source>
</evidence>
<feature type="domain" description="Protein kinase" evidence="2">
    <location>
        <begin position="1"/>
        <end position="214"/>
    </location>
</feature>
<dbReference type="EMBL" id="JADCNL010000012">
    <property type="protein sequence ID" value="KAG0458167.1"/>
    <property type="molecule type" value="Genomic_DNA"/>
</dbReference>
<dbReference type="OrthoDB" id="331600at2759"/>
<dbReference type="Proteomes" id="UP000636800">
    <property type="component" value="Chromosome 12"/>
</dbReference>
<dbReference type="Gene3D" id="1.10.510.10">
    <property type="entry name" value="Transferase(Phosphotransferase) domain 1"/>
    <property type="match status" value="1"/>
</dbReference>
<proteinExistence type="predicted"/>
<dbReference type="InterPro" id="IPR000719">
    <property type="entry name" value="Prot_kinase_dom"/>
</dbReference>
<organism evidence="3 4">
    <name type="scientific">Vanilla planifolia</name>
    <name type="common">Vanilla</name>
    <dbReference type="NCBI Taxonomy" id="51239"/>
    <lineage>
        <taxon>Eukaryota</taxon>
        <taxon>Viridiplantae</taxon>
        <taxon>Streptophyta</taxon>
        <taxon>Embryophyta</taxon>
        <taxon>Tracheophyta</taxon>
        <taxon>Spermatophyta</taxon>
        <taxon>Magnoliopsida</taxon>
        <taxon>Liliopsida</taxon>
        <taxon>Asparagales</taxon>
        <taxon>Orchidaceae</taxon>
        <taxon>Vanilloideae</taxon>
        <taxon>Vanilleae</taxon>
        <taxon>Vanilla</taxon>
    </lineage>
</organism>
<dbReference type="PANTHER" id="PTHR48010:SF55">
    <property type="entry name" value="OS01G0607900 PROTEIN"/>
    <property type="match status" value="1"/>
</dbReference>
<dbReference type="InterPro" id="IPR011009">
    <property type="entry name" value="Kinase-like_dom_sf"/>
</dbReference>